<dbReference type="STRING" id="1798391.A2968_06985"/>
<dbReference type="EMBL" id="MFJU01000036">
    <property type="protein sequence ID" value="OGG34033.1"/>
    <property type="molecule type" value="Genomic_DNA"/>
</dbReference>
<dbReference type="InterPro" id="IPR007060">
    <property type="entry name" value="FtsL/DivIC"/>
</dbReference>
<sequence>MPAKQHKINYRLLSFILLALFFSFYALKSWINLQERLKIVKTAEEKVLQENENKASLEKELVRVQGRNFIEQQARDKLNLGKDEEITVILPTLSVPSQITPTPIDNSYNWEKWLKLFL</sequence>
<name>A0A1F6BB62_9BACT</name>
<keyword evidence="1" id="KW-0175">Coiled coil</keyword>
<accession>A0A1F6BB62</accession>
<evidence type="ECO:0000256" key="1">
    <source>
        <dbReference type="SAM" id="Coils"/>
    </source>
</evidence>
<proteinExistence type="predicted"/>
<dbReference type="Proteomes" id="UP000176228">
    <property type="component" value="Unassembled WGS sequence"/>
</dbReference>
<evidence type="ECO:0000313" key="3">
    <source>
        <dbReference type="Proteomes" id="UP000176228"/>
    </source>
</evidence>
<evidence type="ECO:0000313" key="2">
    <source>
        <dbReference type="EMBL" id="OGG34033.1"/>
    </source>
</evidence>
<organism evidence="2 3">
    <name type="scientific">Candidatus Gottesmanbacteria bacterium RIFCSPLOWO2_01_FULL_42_22</name>
    <dbReference type="NCBI Taxonomy" id="1798391"/>
    <lineage>
        <taxon>Bacteria</taxon>
        <taxon>Candidatus Gottesmaniibacteriota</taxon>
    </lineage>
</organism>
<gene>
    <name evidence="2" type="ORF">A2968_06985</name>
</gene>
<dbReference type="AlphaFoldDB" id="A0A1F6BB62"/>
<protein>
    <submittedName>
        <fullName evidence="2">Uncharacterized protein</fullName>
    </submittedName>
</protein>
<feature type="coiled-coil region" evidence="1">
    <location>
        <begin position="40"/>
        <end position="67"/>
    </location>
</feature>
<dbReference type="Pfam" id="PF04977">
    <property type="entry name" value="DivIC"/>
    <property type="match status" value="1"/>
</dbReference>
<reference evidence="2 3" key="1">
    <citation type="journal article" date="2016" name="Nat. Commun.">
        <title>Thousands of microbial genomes shed light on interconnected biogeochemical processes in an aquifer system.</title>
        <authorList>
            <person name="Anantharaman K."/>
            <person name="Brown C.T."/>
            <person name="Hug L.A."/>
            <person name="Sharon I."/>
            <person name="Castelle C.J."/>
            <person name="Probst A.J."/>
            <person name="Thomas B.C."/>
            <person name="Singh A."/>
            <person name="Wilkins M.J."/>
            <person name="Karaoz U."/>
            <person name="Brodie E.L."/>
            <person name="Williams K.H."/>
            <person name="Hubbard S.S."/>
            <person name="Banfield J.F."/>
        </authorList>
    </citation>
    <scope>NUCLEOTIDE SEQUENCE [LARGE SCALE GENOMIC DNA]</scope>
</reference>
<comment type="caution">
    <text evidence="2">The sequence shown here is derived from an EMBL/GenBank/DDBJ whole genome shotgun (WGS) entry which is preliminary data.</text>
</comment>